<keyword evidence="4" id="KW-1185">Reference proteome</keyword>
<name>A0A7M7NL27_STRPU</name>
<dbReference type="CDD" id="cd00051">
    <property type="entry name" value="EFh"/>
    <property type="match status" value="1"/>
</dbReference>
<reference evidence="3" key="2">
    <citation type="submission" date="2021-01" db="UniProtKB">
        <authorList>
            <consortium name="EnsemblMetazoa"/>
        </authorList>
    </citation>
    <scope>IDENTIFICATION</scope>
</reference>
<evidence type="ECO:0000259" key="2">
    <source>
        <dbReference type="PROSITE" id="PS50222"/>
    </source>
</evidence>
<dbReference type="PROSITE" id="PS50222">
    <property type="entry name" value="EF_HAND_2"/>
    <property type="match status" value="1"/>
</dbReference>
<evidence type="ECO:0000313" key="4">
    <source>
        <dbReference type="Proteomes" id="UP000007110"/>
    </source>
</evidence>
<reference evidence="4" key="1">
    <citation type="submission" date="2015-02" db="EMBL/GenBank/DDBJ databases">
        <title>Genome sequencing for Strongylocentrotus purpuratus.</title>
        <authorList>
            <person name="Murali S."/>
            <person name="Liu Y."/>
            <person name="Vee V."/>
            <person name="English A."/>
            <person name="Wang M."/>
            <person name="Skinner E."/>
            <person name="Han Y."/>
            <person name="Muzny D.M."/>
            <person name="Worley K.C."/>
            <person name="Gibbs R.A."/>
        </authorList>
    </citation>
    <scope>NUCLEOTIDE SEQUENCE</scope>
</reference>
<dbReference type="RefSeq" id="XP_030838097.1">
    <property type="nucleotide sequence ID" value="XM_030982237.1"/>
</dbReference>
<dbReference type="InParanoid" id="A0A7M7NL27"/>
<dbReference type="OrthoDB" id="9989112at2759"/>
<dbReference type="GeneID" id="115922727"/>
<keyword evidence="1" id="KW-0106">Calcium</keyword>
<dbReference type="SUPFAM" id="SSF47473">
    <property type="entry name" value="EF-hand"/>
    <property type="match status" value="1"/>
</dbReference>
<organism evidence="3 4">
    <name type="scientific">Strongylocentrotus purpuratus</name>
    <name type="common">Purple sea urchin</name>
    <dbReference type="NCBI Taxonomy" id="7668"/>
    <lineage>
        <taxon>Eukaryota</taxon>
        <taxon>Metazoa</taxon>
        <taxon>Echinodermata</taxon>
        <taxon>Eleutherozoa</taxon>
        <taxon>Echinozoa</taxon>
        <taxon>Echinoidea</taxon>
        <taxon>Euechinoidea</taxon>
        <taxon>Echinacea</taxon>
        <taxon>Camarodonta</taxon>
        <taxon>Echinidea</taxon>
        <taxon>Strongylocentrotidae</taxon>
        <taxon>Strongylocentrotus</taxon>
    </lineage>
</organism>
<protein>
    <recommendedName>
        <fullName evidence="2">EF-hand domain-containing protein</fullName>
    </recommendedName>
</protein>
<dbReference type="GO" id="GO:0005509">
    <property type="term" value="F:calcium ion binding"/>
    <property type="evidence" value="ECO:0007669"/>
    <property type="project" value="InterPro"/>
</dbReference>
<dbReference type="OMA" id="IFRTHIT"/>
<evidence type="ECO:0000313" key="3">
    <source>
        <dbReference type="EnsemblMetazoa" id="XP_030838097"/>
    </source>
</evidence>
<dbReference type="Gene3D" id="1.10.238.10">
    <property type="entry name" value="EF-hand"/>
    <property type="match status" value="1"/>
</dbReference>
<sequence>MANDEGLSPDSIRRLFVACDLNGNGYIERNELAAVCHELDPEELQKVFQALDLDGDGRISLLDFSAGFDSVGDTLLALSRRRRRQQLIKSATSEELEEFLARLGSDFDLIS</sequence>
<feature type="domain" description="EF-hand" evidence="2">
    <location>
        <begin position="39"/>
        <end position="74"/>
    </location>
</feature>
<dbReference type="SMART" id="SM00054">
    <property type="entry name" value="EFh"/>
    <property type="match status" value="2"/>
</dbReference>
<dbReference type="KEGG" id="spu:115922727"/>
<dbReference type="InterPro" id="IPR002048">
    <property type="entry name" value="EF_hand_dom"/>
</dbReference>
<accession>A0A7M7NL27</accession>
<proteinExistence type="predicted"/>
<dbReference type="InterPro" id="IPR018247">
    <property type="entry name" value="EF_Hand_1_Ca_BS"/>
</dbReference>
<dbReference type="PROSITE" id="PS00018">
    <property type="entry name" value="EF_HAND_1"/>
    <property type="match status" value="1"/>
</dbReference>
<dbReference type="EnsemblMetazoa" id="XM_030982237">
    <property type="protein sequence ID" value="XP_030838097"/>
    <property type="gene ID" value="LOC115922727"/>
</dbReference>
<evidence type="ECO:0000256" key="1">
    <source>
        <dbReference type="ARBA" id="ARBA00022837"/>
    </source>
</evidence>
<dbReference type="Proteomes" id="UP000007110">
    <property type="component" value="Unassembled WGS sequence"/>
</dbReference>
<dbReference type="InterPro" id="IPR011992">
    <property type="entry name" value="EF-hand-dom_pair"/>
</dbReference>
<dbReference type="Pfam" id="PF13499">
    <property type="entry name" value="EF-hand_7"/>
    <property type="match status" value="1"/>
</dbReference>
<dbReference type="AlphaFoldDB" id="A0A7M7NL27"/>